<evidence type="ECO:0000256" key="5">
    <source>
        <dbReference type="ARBA" id="ARBA00022989"/>
    </source>
</evidence>
<dbReference type="InterPro" id="IPR017039">
    <property type="entry name" value="Virul_fac_BrkB"/>
</dbReference>
<keyword evidence="5 7" id="KW-1133">Transmembrane helix</keyword>
<sequence>MQNLNPYADAADSAAPAITPGSDAAVTPTLHELGWRASASKVLRFAVRRAGEKKLAQVASSLTFTTVLAIVPLLAVVLALFTAFPLFGEFKLALEDFLGNNLMPPAVSDTVMSYLNQFAAQASRLTAIGSAFLIVTSILLMMTIDRALNDIWDVSHQRPLGQRMLVYWAILSLGPILAGASLWMTSYLAHESLGRVVQLSTLLGFALSFIPLLATALGFAALFMLVPHRKVEGKDAFAGGFGVAIVLEIMKAGFAYYLARFPSYMVIYGAFATLPIFLLWIYLSWLAILFGATVAATLPLMRLRRWAENRQAGATFIDAINVLRLLHGAQGSLPPGRSVRYLSTHLHLDQNELLSVLDTLKDLGYIVQGHEKGREQWVLSCDMRQAGLGPIVDTLLIDRNQIRLEQDQVLMQALCRSLTQTVKLDEIIEPGEALPETPVMVQNRMSASAASEISDVKSQ</sequence>
<proteinExistence type="inferred from homology"/>
<dbReference type="EMBL" id="SMAJ01000013">
    <property type="protein sequence ID" value="TCT04112.1"/>
    <property type="molecule type" value="Genomic_DNA"/>
</dbReference>
<protein>
    <recommendedName>
        <fullName evidence="7">UPF0761 membrane protein EDC26_11390</fullName>
    </recommendedName>
</protein>
<evidence type="ECO:0000256" key="3">
    <source>
        <dbReference type="ARBA" id="ARBA00022519"/>
    </source>
</evidence>
<feature type="transmembrane region" description="Helical" evidence="7">
    <location>
        <begin position="58"/>
        <end position="84"/>
    </location>
</feature>
<comment type="caution">
    <text evidence="8">The sequence shown here is derived from an EMBL/GenBank/DDBJ whole genome shotgun (WGS) entry which is preliminary data.</text>
</comment>
<feature type="transmembrane region" description="Helical" evidence="7">
    <location>
        <begin position="237"/>
        <end position="259"/>
    </location>
</feature>
<dbReference type="GO" id="GO:0005886">
    <property type="term" value="C:plasma membrane"/>
    <property type="evidence" value="ECO:0007669"/>
    <property type="project" value="UniProtKB-SubCell"/>
</dbReference>
<evidence type="ECO:0000313" key="9">
    <source>
        <dbReference type="Proteomes" id="UP000295525"/>
    </source>
</evidence>
<evidence type="ECO:0000313" key="8">
    <source>
        <dbReference type="EMBL" id="TCT04112.1"/>
    </source>
</evidence>
<dbReference type="PANTHER" id="PTHR30213:SF0">
    <property type="entry name" value="UPF0761 MEMBRANE PROTEIN YIHY"/>
    <property type="match status" value="1"/>
</dbReference>
<dbReference type="PANTHER" id="PTHR30213">
    <property type="entry name" value="INNER MEMBRANE PROTEIN YHJD"/>
    <property type="match status" value="1"/>
</dbReference>
<evidence type="ECO:0000256" key="7">
    <source>
        <dbReference type="HAMAP-Rule" id="MF_00672"/>
    </source>
</evidence>
<accession>A0A4R3LU80</accession>
<keyword evidence="4 7" id="KW-0812">Transmembrane</keyword>
<dbReference type="InterPro" id="IPR023679">
    <property type="entry name" value="UPF0761_bac"/>
</dbReference>
<keyword evidence="2 7" id="KW-1003">Cell membrane</keyword>
<keyword evidence="9" id="KW-1185">Reference proteome</keyword>
<evidence type="ECO:0000256" key="6">
    <source>
        <dbReference type="ARBA" id="ARBA00023136"/>
    </source>
</evidence>
<dbReference type="OrthoDB" id="9808671at2"/>
<gene>
    <name evidence="8" type="ORF">EDC26_11390</name>
</gene>
<comment type="similarity">
    <text evidence="7">Belongs to the UPF0761 family.</text>
</comment>
<dbReference type="Pfam" id="PF03631">
    <property type="entry name" value="Virul_fac_BrkB"/>
    <property type="match status" value="1"/>
</dbReference>
<reference evidence="8 9" key="1">
    <citation type="submission" date="2019-03" db="EMBL/GenBank/DDBJ databases">
        <title>Genomic Encyclopedia of Type Strains, Phase IV (KMG-IV): sequencing the most valuable type-strain genomes for metagenomic binning, comparative biology and taxonomic classification.</title>
        <authorList>
            <person name="Goeker M."/>
        </authorList>
    </citation>
    <scope>NUCLEOTIDE SEQUENCE [LARGE SCALE GENOMIC DNA]</scope>
    <source>
        <strain evidence="8 9">DSM 24591</strain>
    </source>
</reference>
<dbReference type="NCBIfam" id="TIGR00765">
    <property type="entry name" value="yihY_not_rbn"/>
    <property type="match status" value="1"/>
</dbReference>
<dbReference type="Proteomes" id="UP000295525">
    <property type="component" value="Unassembled WGS sequence"/>
</dbReference>
<comment type="subcellular location">
    <subcellularLocation>
        <location evidence="1 7">Cell membrane</location>
        <topology evidence="1 7">Multi-pass membrane protein</topology>
    </subcellularLocation>
</comment>
<evidence type="ECO:0000256" key="1">
    <source>
        <dbReference type="ARBA" id="ARBA00004651"/>
    </source>
</evidence>
<keyword evidence="6 7" id="KW-0472">Membrane</keyword>
<organism evidence="8 9">
    <name type="scientific">Paralcaligenes ureilyticus</name>
    <dbReference type="NCBI Taxonomy" id="627131"/>
    <lineage>
        <taxon>Bacteria</taxon>
        <taxon>Pseudomonadati</taxon>
        <taxon>Pseudomonadota</taxon>
        <taxon>Betaproteobacteria</taxon>
        <taxon>Burkholderiales</taxon>
        <taxon>Alcaligenaceae</taxon>
        <taxon>Paralcaligenes</taxon>
    </lineage>
</organism>
<dbReference type="HAMAP" id="MF_00672">
    <property type="entry name" value="UPF0761"/>
    <property type="match status" value="1"/>
</dbReference>
<feature type="transmembrane region" description="Helical" evidence="7">
    <location>
        <begin position="279"/>
        <end position="301"/>
    </location>
</feature>
<evidence type="ECO:0000256" key="4">
    <source>
        <dbReference type="ARBA" id="ARBA00022692"/>
    </source>
</evidence>
<feature type="transmembrane region" description="Helical" evidence="7">
    <location>
        <begin position="125"/>
        <end position="144"/>
    </location>
</feature>
<evidence type="ECO:0000256" key="2">
    <source>
        <dbReference type="ARBA" id="ARBA00022475"/>
    </source>
</evidence>
<name>A0A4R3LU80_9BURK</name>
<feature type="transmembrane region" description="Helical" evidence="7">
    <location>
        <begin position="165"/>
        <end position="189"/>
    </location>
</feature>
<feature type="transmembrane region" description="Helical" evidence="7">
    <location>
        <begin position="201"/>
        <end position="225"/>
    </location>
</feature>
<keyword evidence="3" id="KW-0997">Cell inner membrane</keyword>
<dbReference type="AlphaFoldDB" id="A0A4R3LU80"/>